<dbReference type="Proteomes" id="UP000230709">
    <property type="component" value="Chromosome"/>
</dbReference>
<proteinExistence type="predicted"/>
<dbReference type="KEGG" id="mtw:CQW49_10030"/>
<dbReference type="EMBL" id="CP023737">
    <property type="protein sequence ID" value="ATQ68176.1"/>
    <property type="molecule type" value="Genomic_DNA"/>
</dbReference>
<keyword evidence="1" id="KW-1133">Transmembrane helix</keyword>
<keyword evidence="1" id="KW-0812">Transmembrane</keyword>
<evidence type="ECO:0000313" key="3">
    <source>
        <dbReference type="Proteomes" id="UP000230709"/>
    </source>
</evidence>
<feature type="transmembrane region" description="Helical" evidence="1">
    <location>
        <begin position="30"/>
        <end position="51"/>
    </location>
</feature>
<evidence type="ECO:0000256" key="1">
    <source>
        <dbReference type="SAM" id="Phobius"/>
    </source>
</evidence>
<evidence type="ECO:0000313" key="2">
    <source>
        <dbReference type="EMBL" id="ATQ68176.1"/>
    </source>
</evidence>
<evidence type="ECO:0008006" key="4">
    <source>
        <dbReference type="Google" id="ProtNLM"/>
    </source>
</evidence>
<keyword evidence="3" id="KW-1185">Reference proteome</keyword>
<accession>A0A2D2CZN3</accession>
<name>A0A2D2CZN3_METT3</name>
<dbReference type="RefSeq" id="WP_003614102.1">
    <property type="nucleotide sequence ID" value="NZ_ADVE02000001.1"/>
</dbReference>
<reference evidence="3" key="1">
    <citation type="submission" date="2017-10" db="EMBL/GenBank/DDBJ databases">
        <title>Completed PacBio SMRT sequence of Methylosinus trichosporium OB3b reveals presence of a third large plasmid.</title>
        <authorList>
            <person name="Charles T.C."/>
            <person name="Lynch M.D.J."/>
            <person name="Heil J.R."/>
            <person name="Cheng J."/>
        </authorList>
    </citation>
    <scope>NUCLEOTIDE SEQUENCE [LARGE SCALE GENOMIC DNA]</scope>
    <source>
        <strain evidence="3">OB3b</strain>
    </source>
</reference>
<protein>
    <recommendedName>
        <fullName evidence="4">CoxF protein</fullName>
    </recommendedName>
</protein>
<organism evidence="2 3">
    <name type="scientific">Methylosinus trichosporium (strain ATCC 35070 / NCIMB 11131 / UNIQEM 75 / OB3b)</name>
    <dbReference type="NCBI Taxonomy" id="595536"/>
    <lineage>
        <taxon>Bacteria</taxon>
        <taxon>Pseudomonadati</taxon>
        <taxon>Pseudomonadota</taxon>
        <taxon>Alphaproteobacteria</taxon>
        <taxon>Hyphomicrobiales</taxon>
        <taxon>Methylocystaceae</taxon>
        <taxon>Methylosinus</taxon>
    </lineage>
</organism>
<dbReference type="AlphaFoldDB" id="A0A2D2CZN3"/>
<sequence>MERGPNNGAREAEGIVLTPEQAKSRRARNIAIGVAVALFVALFYFVTIVKLGGNVVPRSL</sequence>
<dbReference type="STRING" id="595536.GCA_000178815_03158"/>
<gene>
    <name evidence="2" type="ORF">CQW49_10030</name>
</gene>
<keyword evidence="1" id="KW-0472">Membrane</keyword>